<dbReference type="KEGG" id="emi:Emin_0778"/>
<dbReference type="HOGENOM" id="CLU_3343173_0_0_0"/>
<dbReference type="Proteomes" id="UP000001029">
    <property type="component" value="Chromosome"/>
</dbReference>
<name>B2KCT7_ELUMP</name>
<gene>
    <name evidence="1" type="ordered locus">Emin_0778</name>
</gene>
<keyword evidence="2" id="KW-1185">Reference proteome</keyword>
<protein>
    <submittedName>
        <fullName evidence="1">Uncharacterized protein</fullName>
    </submittedName>
</protein>
<organism evidence="1 2">
    <name type="scientific">Elusimicrobium minutum (strain Pei191)</name>
    <dbReference type="NCBI Taxonomy" id="445932"/>
    <lineage>
        <taxon>Bacteria</taxon>
        <taxon>Pseudomonadati</taxon>
        <taxon>Elusimicrobiota</taxon>
        <taxon>Elusimicrobia</taxon>
        <taxon>Elusimicrobiales</taxon>
        <taxon>Elusimicrobiaceae</taxon>
        <taxon>Elusimicrobium</taxon>
    </lineage>
</organism>
<proteinExistence type="predicted"/>
<accession>B2KCT7</accession>
<dbReference type="STRING" id="445932.Emin_0778"/>
<evidence type="ECO:0000313" key="1">
    <source>
        <dbReference type="EMBL" id="ACC98333.1"/>
    </source>
</evidence>
<evidence type="ECO:0000313" key="2">
    <source>
        <dbReference type="Proteomes" id="UP000001029"/>
    </source>
</evidence>
<dbReference type="AlphaFoldDB" id="B2KCT7"/>
<sequence>MRRASVNNKADNQACKSLGGVLNGVQTNTNKNVYAIN</sequence>
<dbReference type="EMBL" id="CP001055">
    <property type="protein sequence ID" value="ACC98333.1"/>
    <property type="molecule type" value="Genomic_DNA"/>
</dbReference>
<reference evidence="1 2" key="1">
    <citation type="journal article" date="2009" name="Appl. Environ. Microbiol.">
        <title>Genomic analysis of 'Elusimicrobium minutum,' the first cultivated representative of the phylum 'Elusimicrobia' (formerly termite group 1).</title>
        <authorList>
            <person name="Herlemann D.P.R."/>
            <person name="Geissinger O."/>
            <person name="Ikeda-Ohtsubo W."/>
            <person name="Kunin V."/>
            <person name="Sun H."/>
            <person name="Lapidus A."/>
            <person name="Hugenholtz P."/>
            <person name="Brune A."/>
        </authorList>
    </citation>
    <scope>NUCLEOTIDE SEQUENCE [LARGE SCALE GENOMIC DNA]</scope>
    <source>
        <strain evidence="1 2">Pei191</strain>
    </source>
</reference>